<evidence type="ECO:0000256" key="3">
    <source>
        <dbReference type="PROSITE-ProRule" id="PRU00235"/>
    </source>
</evidence>
<dbReference type="PANTHER" id="PTHR22872">
    <property type="entry name" value="BTK-BINDING PROTEIN-RELATED"/>
    <property type="match status" value="1"/>
</dbReference>
<dbReference type="InterPro" id="IPR000210">
    <property type="entry name" value="BTB/POZ_dom"/>
</dbReference>
<dbReference type="PROSITE" id="PS50088">
    <property type="entry name" value="ANK_REPEAT"/>
    <property type="match status" value="1"/>
</dbReference>
<dbReference type="PROSITE" id="PS50012">
    <property type="entry name" value="RCC1_3"/>
    <property type="match status" value="2"/>
</dbReference>
<organism evidence="6 7">
    <name type="scientific">Microdochium bolleyi</name>
    <dbReference type="NCBI Taxonomy" id="196109"/>
    <lineage>
        <taxon>Eukaryota</taxon>
        <taxon>Fungi</taxon>
        <taxon>Dikarya</taxon>
        <taxon>Ascomycota</taxon>
        <taxon>Pezizomycotina</taxon>
        <taxon>Sordariomycetes</taxon>
        <taxon>Xylariomycetidae</taxon>
        <taxon>Xylariales</taxon>
        <taxon>Microdochiaceae</taxon>
        <taxon>Microdochium</taxon>
    </lineage>
</organism>
<evidence type="ECO:0000313" key="6">
    <source>
        <dbReference type="EMBL" id="KXJ89863.1"/>
    </source>
</evidence>
<dbReference type="InterPro" id="IPR011333">
    <property type="entry name" value="SKP1/BTB/POZ_sf"/>
</dbReference>
<proteinExistence type="predicted"/>
<evidence type="ECO:0000313" key="7">
    <source>
        <dbReference type="Proteomes" id="UP000070501"/>
    </source>
</evidence>
<keyword evidence="1" id="KW-0677">Repeat</keyword>
<sequence>MSHLLWKFFWENDVDKFRRHLAVAGHSQNYAAKSAVSIGSPNASVTSPRTGNKPRKVSGSHAVASPAGASSSKATGQFGKTDVNFRDHAGLTVLHRIASSTTPSAIEFAEALLAHPSIDIYAQDAENGWNALHRALYAGNISVARLLLDKERRDLVESLGPTTIKIGQLIKTKDLEGNSPFDVYNASIALRTLKVTDENTHQDSDSDGEAGTAEESRHVSHTKTAGLGEDVFTFGTNHNLTLGLGDEDDRQFPERIVLSRPDALVQYFHDEYLKRQNKVPGAGGQITDGTLEVPALTENKPLMIHDVVMSKLHTAVLTTDPMSNLYVCGVGRGGRLGLGDENTQFSFKPVQGGLADRKVVQIALGQNHSLAVTCTGELWAWGSNAHSQLGYVLPTPSKPDEEPSSLVPRQVFGTLKKEDVIGVAASSIHSVAHTGTSLFCWGKNVGQLALMDADSRSLDVQTTPRKVAATLLANHSSILMVSAIDKATTCLFEDYTVCVFTSYGYNMIRFSFQDAFANSPLQRSYGVARPDPGAREIHYITSGGDTIAALTGSGDLYTSTVKQSSEGGASVSTTNPSKIKDAITNPQCVWNSRKDEAKSVTVGEDGAVMISTQSGAVWHRVKRTKAKDTKLAKGGDGKRRDIKWQRVPYITDVVAVRSSPHGAYAAVRKDCDVTREQIEVDEQSLWDDIAPLLPLQGLKAHNSKGRENKDTWRFQDPEVLLGRVDLLGYEVLTSTDLEEDLLTHFQSWGYKNAPLGAVVRTSAHPDVQIPIHSWILSARSNVLRAALQRCRETGSSEISDFLAIHDSGAQVVIEFTNGIDLITLVNLVVYAYLDRVIPAWNFTRQSPPLAYRYRQIRNELMKIAKDLNMMKLEAAVRVQSSPPRSMASDFRAAIEDPAFFEDGDAILELDGDEVPVHSTFLCQRCPWFQGLFNGRSRGMWLDGRRAESEQVRLDMTHMDPESFHYVLQYLYSDIGDDLFDNVVAESIDDFSELVMDVMSIANELMLDRLSQICQKILGRFVTTRNIATLLNLISPCTVTEFKDKGLEYICLQMESMLENHLLDDLDADLLRELDEVVKDNQLSRCPFVRSGRTELLLHDRYPDLAQDIEEERQVRVKELAYKSTRREDDKKLSSSFRARFGSLDDLSGLSPTPETRPKAARPPRNEPFSPNLRAKDSQADMIFDMEDEEESTSPVSPSARAADRNKSRDGGLFSASVGASSDRILDGSLSNAAKSPAQSLAVQSGMSLPRTPPVSADRRTSTTGSPWAASQIPTERLDLRQVLADPKSPQSALSAGLAAQKAEGVSKAPAPLRISQKERKRRQQQQADDLARQEQTAKAQPHTPWTTVGEKKEAPWKKAAPPPATSLKDMLESGSMPSASAVIPTKPLVAAEASSSSSTPRRTASPDTRFPGQKSSMGNTTPQQSASQLARVEAPPLVPHSKSYIKKAPKVDQELGLGLAEIIEQEQREQRSVREAVAKRSLQEIQQEQEFQQWWDQESQRMQEEEQARLASAKKASEGSARRGRGGKSRGGGRRGGAAEASPPVDGQVNATGRVGGGSGEKPTPKTSSSVNTGGGGGRGRGGRGRAGGKVGDNKAGPARQTSKV</sequence>
<dbReference type="EMBL" id="KQ964254">
    <property type="protein sequence ID" value="KXJ89863.1"/>
    <property type="molecule type" value="Genomic_DNA"/>
</dbReference>
<dbReference type="OrthoDB" id="1893551at2759"/>
<dbReference type="PANTHER" id="PTHR22872:SF2">
    <property type="entry name" value="INHIBITOR OF BRUTON TYROSINE KINASE"/>
    <property type="match status" value="1"/>
</dbReference>
<dbReference type="PROSITE" id="PS50297">
    <property type="entry name" value="ANK_REP_REGION"/>
    <property type="match status" value="1"/>
</dbReference>
<feature type="repeat" description="RCC1" evidence="3">
    <location>
        <begin position="323"/>
        <end position="375"/>
    </location>
</feature>
<evidence type="ECO:0000259" key="5">
    <source>
        <dbReference type="PROSITE" id="PS50097"/>
    </source>
</evidence>
<evidence type="ECO:0000256" key="4">
    <source>
        <dbReference type="SAM" id="MobiDB-lite"/>
    </source>
</evidence>
<feature type="region of interest" description="Disordered" evidence="4">
    <location>
        <begin position="1143"/>
        <end position="1216"/>
    </location>
</feature>
<dbReference type="InterPro" id="IPR009091">
    <property type="entry name" value="RCC1/BLIP-II"/>
</dbReference>
<feature type="repeat" description="RCC1" evidence="3">
    <location>
        <begin position="376"/>
        <end position="436"/>
    </location>
</feature>
<dbReference type="Gene3D" id="2.130.10.30">
    <property type="entry name" value="Regulator of chromosome condensation 1/beta-lactamase-inhibitor protein II"/>
    <property type="match status" value="1"/>
</dbReference>
<dbReference type="Proteomes" id="UP000070501">
    <property type="component" value="Unassembled WGS sequence"/>
</dbReference>
<dbReference type="STRING" id="196109.A0A136IY44"/>
<gene>
    <name evidence="6" type="ORF">Micbo1qcDRAFT_196622</name>
</gene>
<dbReference type="InterPro" id="IPR000408">
    <property type="entry name" value="Reg_chr_condens"/>
</dbReference>
<feature type="compositionally biased region" description="Polar residues" evidence="4">
    <location>
        <begin position="39"/>
        <end position="50"/>
    </location>
</feature>
<dbReference type="SUPFAM" id="SSF54695">
    <property type="entry name" value="POZ domain"/>
    <property type="match status" value="1"/>
</dbReference>
<dbReference type="Pfam" id="PF13540">
    <property type="entry name" value="RCC1_2"/>
    <property type="match status" value="1"/>
</dbReference>
<dbReference type="InterPro" id="IPR036770">
    <property type="entry name" value="Ankyrin_rpt-contain_sf"/>
</dbReference>
<dbReference type="SUPFAM" id="SSF48403">
    <property type="entry name" value="Ankyrin repeat"/>
    <property type="match status" value="1"/>
</dbReference>
<feature type="region of interest" description="Disordered" evidence="4">
    <location>
        <begin position="197"/>
        <end position="220"/>
    </location>
</feature>
<evidence type="ECO:0000256" key="1">
    <source>
        <dbReference type="ARBA" id="ARBA00022737"/>
    </source>
</evidence>
<feature type="region of interest" description="Disordered" evidence="4">
    <location>
        <begin position="39"/>
        <end position="76"/>
    </location>
</feature>
<protein>
    <recommendedName>
        <fullName evidence="5">BTB domain-containing protein</fullName>
    </recommendedName>
</protein>
<dbReference type="SMART" id="SM00225">
    <property type="entry name" value="BTB"/>
    <property type="match status" value="1"/>
</dbReference>
<dbReference type="Gene3D" id="3.30.710.10">
    <property type="entry name" value="Potassium Channel Kv1.1, Chain A"/>
    <property type="match status" value="1"/>
</dbReference>
<feature type="region of interest" description="Disordered" evidence="4">
    <location>
        <begin position="1236"/>
        <end position="1446"/>
    </location>
</feature>
<feature type="compositionally biased region" description="Polar residues" evidence="4">
    <location>
        <begin position="1413"/>
        <end position="1428"/>
    </location>
</feature>
<feature type="compositionally biased region" description="Polar residues" evidence="4">
    <location>
        <begin position="1236"/>
        <end position="1246"/>
    </location>
</feature>
<dbReference type="InterPro" id="IPR051625">
    <property type="entry name" value="Signaling_Regulatory_Domain"/>
</dbReference>
<dbReference type="Pfam" id="PF12796">
    <property type="entry name" value="Ank_2"/>
    <property type="match status" value="1"/>
</dbReference>
<feature type="compositionally biased region" description="Basic and acidic residues" evidence="4">
    <location>
        <begin position="1498"/>
        <end position="1508"/>
    </location>
</feature>
<evidence type="ECO:0000256" key="2">
    <source>
        <dbReference type="PROSITE-ProRule" id="PRU00023"/>
    </source>
</evidence>
<dbReference type="InParanoid" id="A0A136IY44"/>
<dbReference type="PROSITE" id="PS50097">
    <property type="entry name" value="BTB"/>
    <property type="match status" value="1"/>
</dbReference>
<dbReference type="Pfam" id="PF00651">
    <property type="entry name" value="BTB"/>
    <property type="match status" value="1"/>
</dbReference>
<accession>A0A136IY44</accession>
<feature type="region of interest" description="Disordered" evidence="4">
    <location>
        <begin position="1496"/>
        <end position="1605"/>
    </location>
</feature>
<dbReference type="SUPFAM" id="SSF50985">
    <property type="entry name" value="RCC1/BLIP-II"/>
    <property type="match status" value="1"/>
</dbReference>
<dbReference type="SMART" id="SM00248">
    <property type="entry name" value="ANK"/>
    <property type="match status" value="2"/>
</dbReference>
<feature type="compositionally biased region" description="Gly residues" evidence="4">
    <location>
        <begin position="1573"/>
        <end position="1591"/>
    </location>
</feature>
<reference evidence="7" key="1">
    <citation type="submission" date="2016-02" db="EMBL/GenBank/DDBJ databases">
        <title>Draft genome sequence of Microdochium bolleyi, a fungal endophyte of beachgrass.</title>
        <authorList>
            <consortium name="DOE Joint Genome Institute"/>
            <person name="David A.S."/>
            <person name="May G."/>
            <person name="Haridas S."/>
            <person name="Lim J."/>
            <person name="Wang M."/>
            <person name="Labutti K."/>
            <person name="Lipzen A."/>
            <person name="Barry K."/>
            <person name="Grigoriev I.V."/>
        </authorList>
    </citation>
    <scope>NUCLEOTIDE SEQUENCE [LARGE SCALE GENOMIC DNA]</scope>
    <source>
        <strain evidence="7">J235TASD1</strain>
    </source>
</reference>
<dbReference type="InterPro" id="IPR002110">
    <property type="entry name" value="Ankyrin_rpt"/>
</dbReference>
<feature type="compositionally biased region" description="Low complexity" evidence="4">
    <location>
        <begin position="1393"/>
        <end position="1406"/>
    </location>
</feature>
<name>A0A136IY44_9PEZI</name>
<dbReference type="Gene3D" id="1.25.40.20">
    <property type="entry name" value="Ankyrin repeat-containing domain"/>
    <property type="match status" value="1"/>
</dbReference>
<feature type="repeat" description="ANK" evidence="2">
    <location>
        <begin position="127"/>
        <end position="150"/>
    </location>
</feature>
<feature type="domain" description="BTB" evidence="5">
    <location>
        <begin position="903"/>
        <end position="973"/>
    </location>
</feature>
<feature type="compositionally biased region" description="Basic residues" evidence="4">
    <location>
        <begin position="1522"/>
        <end position="1533"/>
    </location>
</feature>
<keyword evidence="7" id="KW-1185">Reference proteome</keyword>
<keyword evidence="2" id="KW-0040">ANK repeat</keyword>